<dbReference type="InterPro" id="IPR036249">
    <property type="entry name" value="Thioredoxin-like_sf"/>
</dbReference>
<dbReference type="PROSITE" id="PS50404">
    <property type="entry name" value="GST_NTER"/>
    <property type="match status" value="1"/>
</dbReference>
<dbReference type="InterPro" id="IPR050213">
    <property type="entry name" value="GST_superfamily"/>
</dbReference>
<dbReference type="Proteomes" id="UP000646827">
    <property type="component" value="Unassembled WGS sequence"/>
</dbReference>
<evidence type="ECO:0000313" key="2">
    <source>
        <dbReference type="EMBL" id="KAG2220676.1"/>
    </source>
</evidence>
<dbReference type="SUPFAM" id="SSF47616">
    <property type="entry name" value="GST C-terminal domain-like"/>
    <property type="match status" value="1"/>
</dbReference>
<dbReference type="SUPFAM" id="SSF52833">
    <property type="entry name" value="Thioredoxin-like"/>
    <property type="match status" value="1"/>
</dbReference>
<dbReference type="OrthoDB" id="414243at2759"/>
<feature type="domain" description="GST N-terminal" evidence="1">
    <location>
        <begin position="7"/>
        <end position="89"/>
    </location>
</feature>
<evidence type="ECO:0000259" key="1">
    <source>
        <dbReference type="PROSITE" id="PS50404"/>
    </source>
</evidence>
<name>A0A8H7S0U6_9FUNG</name>
<organism evidence="2 3">
    <name type="scientific">Circinella minor</name>
    <dbReference type="NCBI Taxonomy" id="1195481"/>
    <lineage>
        <taxon>Eukaryota</taxon>
        <taxon>Fungi</taxon>
        <taxon>Fungi incertae sedis</taxon>
        <taxon>Mucoromycota</taxon>
        <taxon>Mucoromycotina</taxon>
        <taxon>Mucoromycetes</taxon>
        <taxon>Mucorales</taxon>
        <taxon>Lichtheimiaceae</taxon>
        <taxon>Circinella</taxon>
    </lineage>
</organism>
<dbReference type="PANTHER" id="PTHR11571">
    <property type="entry name" value="GLUTATHIONE S-TRANSFERASE"/>
    <property type="match status" value="1"/>
</dbReference>
<gene>
    <name evidence="2" type="ORF">INT45_008219</name>
</gene>
<dbReference type="AlphaFoldDB" id="A0A8H7S0U6"/>
<dbReference type="Gene3D" id="3.40.30.10">
    <property type="entry name" value="Glutaredoxin"/>
    <property type="match status" value="1"/>
</dbReference>
<keyword evidence="3" id="KW-1185">Reference proteome</keyword>
<dbReference type="PANTHER" id="PTHR11571:SF150">
    <property type="entry name" value="GLUTATHIONE S-TRANSFERASE"/>
    <property type="match status" value="1"/>
</dbReference>
<dbReference type="EMBL" id="JAEPRB010000133">
    <property type="protein sequence ID" value="KAG2220676.1"/>
    <property type="molecule type" value="Genomic_DNA"/>
</dbReference>
<dbReference type="Gene3D" id="1.20.1050.10">
    <property type="match status" value="1"/>
</dbReference>
<reference evidence="2 3" key="1">
    <citation type="submission" date="2020-12" db="EMBL/GenBank/DDBJ databases">
        <title>Metabolic potential, ecology and presence of endohyphal bacteria is reflected in genomic diversity of Mucoromycotina.</title>
        <authorList>
            <person name="Muszewska A."/>
            <person name="Okrasinska A."/>
            <person name="Steczkiewicz K."/>
            <person name="Drgas O."/>
            <person name="Orlowska M."/>
            <person name="Perlinska-Lenart U."/>
            <person name="Aleksandrzak-Piekarczyk T."/>
            <person name="Szatraj K."/>
            <person name="Zielenkiewicz U."/>
            <person name="Pilsyk S."/>
            <person name="Malc E."/>
            <person name="Mieczkowski P."/>
            <person name="Kruszewska J.S."/>
            <person name="Biernat P."/>
            <person name="Pawlowska J."/>
        </authorList>
    </citation>
    <scope>NUCLEOTIDE SEQUENCE [LARGE SCALE GENOMIC DNA]</scope>
    <source>
        <strain evidence="2 3">CBS 142.35</strain>
    </source>
</reference>
<protein>
    <recommendedName>
        <fullName evidence="1">GST N-terminal domain-containing protein</fullName>
    </recommendedName>
</protein>
<dbReference type="GO" id="GO:0006749">
    <property type="term" value="P:glutathione metabolic process"/>
    <property type="evidence" value="ECO:0007669"/>
    <property type="project" value="TreeGrafter"/>
</dbReference>
<accession>A0A8H7S0U6</accession>
<comment type="caution">
    <text evidence="2">The sequence shown here is derived from an EMBL/GenBank/DDBJ whole genome shotgun (WGS) entry which is preliminary data.</text>
</comment>
<sequence>MTVLTNLKYYYLNLGTQGRGEPSRLLLHDANVSFEDNRLEFPEWMALKSELSKEYPAAALPLLKTGDGEYYGLSGPLMRFLSHELGYDAAGKKETHFIDQIADLSSDWLQDCIRLFFQPDQRDFHNKVFKPNHLGRMESMYGYHADGPYALVSDTSKNITTATATTTIDYKENPNLSKFVQAFEDRKNLKEYIAAFPKDEQPIVIPLE</sequence>
<dbReference type="GO" id="GO:0004364">
    <property type="term" value="F:glutathione transferase activity"/>
    <property type="evidence" value="ECO:0007669"/>
    <property type="project" value="TreeGrafter"/>
</dbReference>
<evidence type="ECO:0000313" key="3">
    <source>
        <dbReference type="Proteomes" id="UP000646827"/>
    </source>
</evidence>
<dbReference type="InterPro" id="IPR036282">
    <property type="entry name" value="Glutathione-S-Trfase_C_sf"/>
</dbReference>
<dbReference type="InterPro" id="IPR004045">
    <property type="entry name" value="Glutathione_S-Trfase_N"/>
</dbReference>
<proteinExistence type="predicted"/>